<feature type="compositionally biased region" description="Acidic residues" evidence="3">
    <location>
        <begin position="606"/>
        <end position="615"/>
    </location>
</feature>
<evidence type="ECO:0000256" key="2">
    <source>
        <dbReference type="ARBA" id="ARBA00023006"/>
    </source>
</evidence>
<feature type="region of interest" description="Disordered" evidence="3">
    <location>
        <begin position="421"/>
        <end position="457"/>
    </location>
</feature>
<evidence type="ECO:0008006" key="8">
    <source>
        <dbReference type="Google" id="ProtNLM"/>
    </source>
</evidence>
<dbReference type="Pfam" id="PF09758">
    <property type="entry name" value="FPL"/>
    <property type="match status" value="1"/>
</dbReference>
<dbReference type="EMBL" id="JAKCXM010000233">
    <property type="protein sequence ID" value="KAJ0397926.1"/>
    <property type="molecule type" value="Genomic_DNA"/>
</dbReference>
<evidence type="ECO:0000313" key="6">
    <source>
        <dbReference type="EMBL" id="KAJ0397926.1"/>
    </source>
</evidence>
<feature type="compositionally biased region" description="Low complexity" evidence="3">
    <location>
        <begin position="571"/>
        <end position="584"/>
    </location>
</feature>
<comment type="similarity">
    <text evidence="1">Belongs to the CLEC16A/gop-1 family.</text>
</comment>
<feature type="region of interest" description="Disordered" evidence="3">
    <location>
        <begin position="976"/>
        <end position="1008"/>
    </location>
</feature>
<dbReference type="InterPro" id="IPR039272">
    <property type="entry name" value="CLEC16A/TT9"/>
</dbReference>
<dbReference type="AlphaFoldDB" id="A0AAD5LE57"/>
<dbReference type="GO" id="GO:0006914">
    <property type="term" value="P:autophagy"/>
    <property type="evidence" value="ECO:0007669"/>
    <property type="project" value="UniProtKB-KW"/>
</dbReference>
<dbReference type="Proteomes" id="UP001209570">
    <property type="component" value="Unassembled WGS sequence"/>
</dbReference>
<organism evidence="6 7">
    <name type="scientific">Pythium insidiosum</name>
    <name type="common">Pythiosis disease agent</name>
    <dbReference type="NCBI Taxonomy" id="114742"/>
    <lineage>
        <taxon>Eukaryota</taxon>
        <taxon>Sar</taxon>
        <taxon>Stramenopiles</taxon>
        <taxon>Oomycota</taxon>
        <taxon>Peronosporomycetes</taxon>
        <taxon>Pythiales</taxon>
        <taxon>Pythiaceae</taxon>
        <taxon>Pythium</taxon>
    </lineage>
</organism>
<dbReference type="Pfam" id="PF19439">
    <property type="entry name" value="CLEC16A_C"/>
    <property type="match status" value="1"/>
</dbReference>
<dbReference type="InterPro" id="IPR019155">
    <property type="entry name" value="CLEC16A/TT9_N"/>
</dbReference>
<name>A0AAD5LE57_PYTIN</name>
<gene>
    <name evidence="6" type="ORF">P43SY_006048</name>
</gene>
<evidence type="ECO:0000259" key="4">
    <source>
        <dbReference type="Pfam" id="PF09758"/>
    </source>
</evidence>
<evidence type="ECO:0000313" key="7">
    <source>
        <dbReference type="Proteomes" id="UP001209570"/>
    </source>
</evidence>
<dbReference type="GO" id="GO:1901096">
    <property type="term" value="P:regulation of autophagosome maturation"/>
    <property type="evidence" value="ECO:0007669"/>
    <property type="project" value="TreeGrafter"/>
</dbReference>
<dbReference type="PANTHER" id="PTHR21481">
    <property type="entry name" value="PROTEIN CLEC16A"/>
    <property type="match status" value="1"/>
</dbReference>
<feature type="compositionally biased region" description="Low complexity" evidence="3">
    <location>
        <begin position="14"/>
        <end position="24"/>
    </location>
</feature>
<feature type="compositionally biased region" description="Pro residues" evidence="3">
    <location>
        <begin position="25"/>
        <end position="36"/>
    </location>
</feature>
<dbReference type="GO" id="GO:0016197">
    <property type="term" value="P:endosomal transport"/>
    <property type="evidence" value="ECO:0007669"/>
    <property type="project" value="TreeGrafter"/>
</dbReference>
<feature type="region of interest" description="Disordered" evidence="3">
    <location>
        <begin position="571"/>
        <end position="628"/>
    </location>
</feature>
<keyword evidence="2" id="KW-0072">Autophagy</keyword>
<feature type="domain" description="FPL" evidence="4">
    <location>
        <begin position="130"/>
        <end position="261"/>
    </location>
</feature>
<dbReference type="GO" id="GO:0005770">
    <property type="term" value="C:late endosome"/>
    <property type="evidence" value="ECO:0007669"/>
    <property type="project" value="TreeGrafter"/>
</dbReference>
<dbReference type="GO" id="GO:0007034">
    <property type="term" value="P:vacuolar transport"/>
    <property type="evidence" value="ECO:0007669"/>
    <property type="project" value="TreeGrafter"/>
</dbReference>
<protein>
    <recommendedName>
        <fullName evidence="8">FPL domain-containing protein</fullName>
    </recommendedName>
</protein>
<accession>A0AAD5LE57</accession>
<keyword evidence="7" id="KW-1185">Reference proteome</keyword>
<evidence type="ECO:0000256" key="1">
    <source>
        <dbReference type="ARBA" id="ARBA00006441"/>
    </source>
</evidence>
<feature type="compositionally biased region" description="Basic residues" evidence="3">
    <location>
        <begin position="439"/>
        <end position="448"/>
    </location>
</feature>
<comment type="caution">
    <text evidence="6">The sequence shown here is derived from an EMBL/GenBank/DDBJ whole genome shotgun (WGS) entry which is preliminary data.</text>
</comment>
<reference evidence="6" key="1">
    <citation type="submission" date="2021-12" db="EMBL/GenBank/DDBJ databases">
        <title>Prjna785345.</title>
        <authorList>
            <person name="Rujirawat T."/>
            <person name="Krajaejun T."/>
        </authorList>
    </citation>
    <scope>NUCLEOTIDE SEQUENCE</scope>
    <source>
        <strain evidence="6">Pi057C3</strain>
    </source>
</reference>
<evidence type="ECO:0000256" key="3">
    <source>
        <dbReference type="SAM" id="MobiDB-lite"/>
    </source>
</evidence>
<dbReference type="InterPro" id="IPR045820">
    <property type="entry name" value="CLEC16A/TT9_C"/>
</dbReference>
<feature type="compositionally biased region" description="Low complexity" evidence="3">
    <location>
        <begin position="594"/>
        <end position="605"/>
    </location>
</feature>
<dbReference type="GO" id="GO:0005794">
    <property type="term" value="C:Golgi apparatus"/>
    <property type="evidence" value="ECO:0007669"/>
    <property type="project" value="TreeGrafter"/>
</dbReference>
<feature type="domain" description="CLEC16A/TT9 C-terminal" evidence="5">
    <location>
        <begin position="312"/>
        <end position="408"/>
    </location>
</feature>
<feature type="compositionally biased region" description="Basic and acidic residues" evidence="3">
    <location>
        <begin position="977"/>
        <end position="990"/>
    </location>
</feature>
<feature type="region of interest" description="Disordered" evidence="3">
    <location>
        <begin position="1"/>
        <end position="40"/>
    </location>
</feature>
<proteinExistence type="inferred from homology"/>
<sequence length="1008" mass="109219">MWSWLLGGGPSPPSSSASARTSTATPPPSTSTPTPTPTRSRLASFLLGASGHSSSSSAAAAARGPREFTLAGLQRLHVELERALTHALPDADVVELLRVLSEFLIYSDQHRAASPPALGEAPAAGDAGVFFDYFCEKNMLGLLVALGAAPPSAAVQIQLLQTLSLLVQNIATRTSLFYLLSNNHVNRLLECPFAVERDDDVRDWFVTLLKALSLRLTSETVQFFVDADSRAFPLYEQALRFGRCGETMIKVAVKTLMLNVLRVPDERVRRFVLAHRDMAYFRDVVDHANELALKLQGLLNIWTPTATAVGEKLEEAVDEYLDHCFFLQDVLEVNVPELCYRVGGWLFTKHVKELLAVSLLPNCCPPPQRVSTKLALYLLTRLLGTLEHAPLVNAIAFLLLSPDAHERCDYSSVALGGGARRRSLRPARASTADAAKPLPARRKSKSKSKSQSQSQRRKLVFRAHADGDCNSPVCYLQTRFSHGEWPVDEVERFRSDGSSCFRQSLLALLESADEALASAAMLVVIAVMENEAVDRSLLRDLGLLPWRLRHHHHHHKPLALALALAPASADTTADATAADDAGSGPSPPHEGDAESSSLSSSSETSLAEEDADADADTQRSTASAEAPRPEATGLWLVDPVLRVLQRCCDARLLCSQLATRLLLDLAWDPEAPDVDGGDSGGAGALSAAQLATLGDIHSSSTHQVMQSMRGAMADVDLFIYVLEDEVAEFSRAPFPPRVQLKAASPYEFLVPLASPGQSSAELKASLALRSPLNEMEACRKSMRVFLTLRRLRGAVDARYRDDHLTAFAAFRHPHTTALAAATPSRAASDPAARVALDGMVGLRCGWREQRFLASPARLLLLLNPEALVLVERDGGPDAAFGFVRLFAPIHRTYASVDAKDALVLHVSVSSAVAVEGCRGYVKTGPRDQVASELKSWHASVLFEAADDAQQAKAHIDLCRAEVRAFKLLQVEQSLSAHVRDPHSHGARDSELSEAPATGDEQPQDEQDA</sequence>
<dbReference type="PANTHER" id="PTHR21481:SF0">
    <property type="entry name" value="PROTEIN CLEC16A"/>
    <property type="match status" value="1"/>
</dbReference>
<evidence type="ECO:0000259" key="5">
    <source>
        <dbReference type="Pfam" id="PF19439"/>
    </source>
</evidence>